<dbReference type="CDD" id="cd22876">
    <property type="entry name" value="Acm1_CIR"/>
    <property type="match status" value="1"/>
</dbReference>
<evidence type="ECO:0000313" key="1">
    <source>
        <dbReference type="EMBL" id="CAI4052466.1"/>
    </source>
</evidence>
<sequence>MISPSKKRTALLGKNINQKSGFIKKGNELHSPSKRRSQVDTDYALRRSPIRAVKLAPSNPSQFLVYEETSEERDQIIHRHNENVHNIRRVACDENDPLQVKENLSPTKLQSKDIIISQREGQRTDLGDLSIDEFKGYIQDPLTEEIIPLTLPLGSKKISLPSFVTPPRNTKISGFFSIKPQGQNPETIMSRSTDDVRPNKVVRKLSFRICEDN</sequence>
<reference evidence="1" key="1">
    <citation type="submission" date="2022-10" db="EMBL/GenBank/DDBJ databases">
        <authorList>
            <person name="Byrne P K."/>
        </authorList>
    </citation>
    <scope>NUCLEOTIDE SEQUENCE</scope>
    <source>
        <strain evidence="1">CBS7001</strain>
    </source>
</reference>
<dbReference type="Proteomes" id="UP001162090">
    <property type="component" value="Chromosome 16"/>
</dbReference>
<dbReference type="Gene3D" id="6.10.250.2450">
    <property type="match status" value="1"/>
</dbReference>
<gene>
    <name evidence="1" type="primary">SUVC16G0140</name>
    <name evidence="1" type="ORF">SUVC_16G0140</name>
</gene>
<proteinExistence type="predicted"/>
<dbReference type="EMBL" id="OX365927">
    <property type="protein sequence ID" value="CAI4052466.1"/>
    <property type="molecule type" value="Genomic_DNA"/>
</dbReference>
<accession>A0AA35J896</accession>
<name>A0AA35J896_SACUV</name>
<organism evidence="1 2">
    <name type="scientific">Saccharomyces uvarum</name>
    <name type="common">Yeast</name>
    <name type="synonym">Saccharomyces bayanus var. uvarum</name>
    <dbReference type="NCBI Taxonomy" id="230603"/>
    <lineage>
        <taxon>Eukaryota</taxon>
        <taxon>Fungi</taxon>
        <taxon>Dikarya</taxon>
        <taxon>Ascomycota</taxon>
        <taxon>Saccharomycotina</taxon>
        <taxon>Saccharomycetes</taxon>
        <taxon>Saccharomycetales</taxon>
        <taxon>Saccharomycetaceae</taxon>
        <taxon>Saccharomyces</taxon>
    </lineage>
</organism>
<evidence type="ECO:0000313" key="2">
    <source>
        <dbReference type="Proteomes" id="UP001162090"/>
    </source>
</evidence>
<protein>
    <submittedName>
        <fullName evidence="1">Uncharacterized protein</fullName>
    </submittedName>
</protein>
<dbReference type="AlphaFoldDB" id="A0AA35J896"/>